<evidence type="ECO:0000313" key="1">
    <source>
        <dbReference type="EMBL" id="KKK89278.1"/>
    </source>
</evidence>
<gene>
    <name evidence="1" type="ORF">LCGC14_2734750</name>
</gene>
<dbReference type="EMBL" id="LAZR01049602">
    <property type="protein sequence ID" value="KKK89278.1"/>
    <property type="molecule type" value="Genomic_DNA"/>
</dbReference>
<organism evidence="1">
    <name type="scientific">marine sediment metagenome</name>
    <dbReference type="NCBI Taxonomy" id="412755"/>
    <lineage>
        <taxon>unclassified sequences</taxon>
        <taxon>metagenomes</taxon>
        <taxon>ecological metagenomes</taxon>
    </lineage>
</organism>
<name>A0A0F8Z6A0_9ZZZZ</name>
<accession>A0A0F8Z6A0</accession>
<dbReference type="AlphaFoldDB" id="A0A0F8Z6A0"/>
<evidence type="ECO:0008006" key="2">
    <source>
        <dbReference type="Google" id="ProtNLM"/>
    </source>
</evidence>
<proteinExistence type="predicted"/>
<sequence>PSTIYIDRNNTIIIYNTTYINRTINNTLPCNITKPKINTSFDRSYMLSLIRRVKFLEGQQDKYWNNSECSWELNRSNVKLDIAEKELCEWNSSWC</sequence>
<comment type="caution">
    <text evidence="1">The sequence shown here is derived from an EMBL/GenBank/DDBJ whole genome shotgun (WGS) entry which is preliminary data.</text>
</comment>
<feature type="non-terminal residue" evidence="1">
    <location>
        <position position="1"/>
    </location>
</feature>
<reference evidence="1" key="1">
    <citation type="journal article" date="2015" name="Nature">
        <title>Complex archaea that bridge the gap between prokaryotes and eukaryotes.</title>
        <authorList>
            <person name="Spang A."/>
            <person name="Saw J.H."/>
            <person name="Jorgensen S.L."/>
            <person name="Zaremba-Niedzwiedzka K."/>
            <person name="Martijn J."/>
            <person name="Lind A.E."/>
            <person name="van Eijk R."/>
            <person name="Schleper C."/>
            <person name="Guy L."/>
            <person name="Ettema T.J."/>
        </authorList>
    </citation>
    <scope>NUCLEOTIDE SEQUENCE</scope>
</reference>
<protein>
    <recommendedName>
        <fullName evidence="2">Envelope glycoprotein</fullName>
    </recommendedName>
</protein>